<protein>
    <submittedName>
        <fullName evidence="1">Uncharacterized protein</fullName>
    </submittedName>
</protein>
<sequence length="58" mass="6382">MRAAPEARTALIRRGANKVAHELAQLAIRNREAVVLRLQAPVCVAEQLAQDCNPYSEV</sequence>
<name>Q5QLX5_ORYSJ</name>
<dbReference type="Proteomes" id="UP000817658">
    <property type="component" value="Chromosome 1"/>
</dbReference>
<organism evidence="1">
    <name type="scientific">Oryza sativa subsp. japonica</name>
    <name type="common">Rice</name>
    <dbReference type="NCBI Taxonomy" id="39947"/>
    <lineage>
        <taxon>Eukaryota</taxon>
        <taxon>Viridiplantae</taxon>
        <taxon>Streptophyta</taxon>
        <taxon>Embryophyta</taxon>
        <taxon>Tracheophyta</taxon>
        <taxon>Spermatophyta</taxon>
        <taxon>Magnoliopsida</taxon>
        <taxon>Liliopsida</taxon>
        <taxon>Poales</taxon>
        <taxon>Poaceae</taxon>
        <taxon>BOP clade</taxon>
        <taxon>Oryzoideae</taxon>
        <taxon>Oryzeae</taxon>
        <taxon>Oryzinae</taxon>
        <taxon>Oryza</taxon>
        <taxon>Oryza sativa</taxon>
    </lineage>
</organism>
<gene>
    <name evidence="1" type="primary">B1168H06.52</name>
</gene>
<proteinExistence type="predicted"/>
<evidence type="ECO:0000313" key="1">
    <source>
        <dbReference type="EMBL" id="BAD73602.1"/>
    </source>
</evidence>
<dbReference type="AlphaFoldDB" id="Q5QLX5"/>
<reference evidence="1" key="1">
    <citation type="journal article" date="2002" name="Nature">
        <title>The genome sequence and structure of rice chromosome 1.</title>
        <authorList>
            <person name="Sasaki T."/>
            <person name="Matsumoto T."/>
            <person name="Yamamoto K."/>
            <person name="Sakata K."/>
            <person name="Baba T."/>
            <person name="Katayose Y."/>
            <person name="Wu J."/>
            <person name="Niimura Y."/>
            <person name="Cheng Z."/>
            <person name="Nagamura Y."/>
            <person name="Antonio B.A."/>
            <person name="Kanamori H."/>
            <person name="Hosokawa S."/>
            <person name="Masukawa M."/>
            <person name="Arikawa K."/>
            <person name="Chiden Y."/>
            <person name="Hayashi M."/>
            <person name="Okamoto M."/>
            <person name="Ando T."/>
            <person name="Aoki H."/>
            <person name="Arita K."/>
            <person name="Hamada M."/>
            <person name="Harada C."/>
            <person name="Hijishita S."/>
            <person name="Honda M."/>
            <person name="Ichikawa Y."/>
            <person name="Idonuma A."/>
            <person name="Iijima M."/>
            <person name="Ikeda M."/>
            <person name="Ikeno M."/>
            <person name="Itoh S."/>
            <person name="Itoh T."/>
            <person name="Itoh Y."/>
            <person name="Itoh Y."/>
            <person name="Iwabuchi A."/>
            <person name="Kamiya K."/>
            <person name="Karasawa W."/>
            <person name="Katagiri S."/>
            <person name="Kikuta A."/>
            <person name="Kobayashi N."/>
            <person name="Kono I."/>
            <person name="Machita K."/>
            <person name="Maehara T."/>
            <person name="Mizuno H."/>
            <person name="Mizubayashi T."/>
            <person name="Mukai Y."/>
            <person name="Nagasaki H."/>
            <person name="Nakashima M."/>
            <person name="Nakama Y."/>
            <person name="Nakamichi Y."/>
            <person name="Nakamura M."/>
            <person name="Namiki N."/>
            <person name="Negishi M."/>
            <person name="Ohta I."/>
            <person name="Ono N."/>
            <person name="Saji S."/>
            <person name="Sakai K."/>
            <person name="Shibata M."/>
            <person name="Shimokawa T."/>
            <person name="Shomura A."/>
            <person name="Song J."/>
            <person name="Takazaki Y."/>
            <person name="Terasawa K."/>
            <person name="Tsuji K."/>
            <person name="Waki K."/>
            <person name="Yamagata H."/>
            <person name="Yamane H."/>
            <person name="Yoshiki S."/>
            <person name="Yoshihara R."/>
            <person name="Yukawa K."/>
            <person name="Zhong H."/>
            <person name="Iwama H."/>
            <person name="Endo T."/>
            <person name="Ito H."/>
            <person name="Hahn J.H."/>
            <person name="Kim H.I."/>
            <person name="Eun M.Y."/>
            <person name="Yano M."/>
            <person name="Jiang J."/>
            <person name="Gojobori T."/>
        </authorList>
    </citation>
    <scope>NUCLEOTIDE SEQUENCE [LARGE SCALE GENOMIC DNA]</scope>
</reference>
<accession>Q5QLX5</accession>
<dbReference type="EMBL" id="AP003563">
    <property type="protein sequence ID" value="BAD73602.1"/>
    <property type="molecule type" value="Genomic_DNA"/>
</dbReference>